<dbReference type="InterPro" id="IPR021109">
    <property type="entry name" value="Peptidase_aspartic_dom_sf"/>
</dbReference>
<evidence type="ECO:0000259" key="1">
    <source>
        <dbReference type="Pfam" id="PF00078"/>
    </source>
</evidence>
<dbReference type="Pfam" id="PF00078">
    <property type="entry name" value="RVT_1"/>
    <property type="match status" value="1"/>
</dbReference>
<dbReference type="SUPFAM" id="SSF53098">
    <property type="entry name" value="Ribonuclease H-like"/>
    <property type="match status" value="1"/>
</dbReference>
<protein>
    <recommendedName>
        <fullName evidence="1">Reverse transcriptase domain-containing protein</fullName>
    </recommendedName>
</protein>
<reference evidence="2 3" key="1">
    <citation type="journal article" date="2023" name="Hortic Res">
        <title>The complete reference genome for grapevine (Vitis vinifera L.) genetics and breeding.</title>
        <authorList>
            <person name="Shi X."/>
            <person name="Cao S."/>
            <person name="Wang X."/>
            <person name="Huang S."/>
            <person name="Wang Y."/>
            <person name="Liu Z."/>
            <person name="Liu W."/>
            <person name="Leng X."/>
            <person name="Peng Y."/>
            <person name="Wang N."/>
            <person name="Wang Y."/>
            <person name="Ma Z."/>
            <person name="Xu X."/>
            <person name="Zhang F."/>
            <person name="Xue H."/>
            <person name="Zhong H."/>
            <person name="Wang Y."/>
            <person name="Zhang K."/>
            <person name="Velt A."/>
            <person name="Avia K."/>
            <person name="Holtgrawe D."/>
            <person name="Grimplet J."/>
            <person name="Matus J.T."/>
            <person name="Ware D."/>
            <person name="Wu X."/>
            <person name="Wang H."/>
            <person name="Liu C."/>
            <person name="Fang Y."/>
            <person name="Rustenholz C."/>
            <person name="Cheng Z."/>
            <person name="Xiao H."/>
            <person name="Zhou Y."/>
        </authorList>
    </citation>
    <scope>NUCLEOTIDE SEQUENCE [LARGE SCALE GENOMIC DNA]</scope>
    <source>
        <strain evidence="3">cv. Pinot noir / PN40024</strain>
        <tissue evidence="2">Leaf</tissue>
    </source>
</reference>
<dbReference type="InterPro" id="IPR053134">
    <property type="entry name" value="RNA-dir_DNA_polymerase"/>
</dbReference>
<feature type="domain" description="Reverse transcriptase" evidence="1">
    <location>
        <begin position="248"/>
        <end position="311"/>
    </location>
</feature>
<dbReference type="PANTHER" id="PTHR24559:SF444">
    <property type="entry name" value="REVERSE TRANSCRIPTASE DOMAIN-CONTAINING PROTEIN"/>
    <property type="match status" value="1"/>
</dbReference>
<dbReference type="InterPro" id="IPR043128">
    <property type="entry name" value="Rev_trsase/Diguanyl_cyclase"/>
</dbReference>
<dbReference type="Gene3D" id="3.30.70.270">
    <property type="match status" value="2"/>
</dbReference>
<proteinExistence type="predicted"/>
<accession>A0ABY9BGP9</accession>
<dbReference type="Gene3D" id="3.30.420.10">
    <property type="entry name" value="Ribonuclease H-like superfamily/Ribonuclease H"/>
    <property type="match status" value="1"/>
</dbReference>
<evidence type="ECO:0000313" key="2">
    <source>
        <dbReference type="EMBL" id="WJZ82023.1"/>
    </source>
</evidence>
<dbReference type="CDD" id="cd01647">
    <property type="entry name" value="RT_LTR"/>
    <property type="match status" value="1"/>
</dbReference>
<dbReference type="InterPro" id="IPR036397">
    <property type="entry name" value="RNaseH_sf"/>
</dbReference>
<dbReference type="Gene3D" id="3.10.10.10">
    <property type="entry name" value="HIV Type 1 Reverse Transcriptase, subunit A, domain 1"/>
    <property type="match status" value="1"/>
</dbReference>
<dbReference type="EMBL" id="CP126649">
    <property type="protein sequence ID" value="WJZ82023.1"/>
    <property type="molecule type" value="Genomic_DNA"/>
</dbReference>
<dbReference type="PANTHER" id="PTHR24559">
    <property type="entry name" value="TRANSPOSON TY3-I GAG-POL POLYPROTEIN"/>
    <property type="match status" value="1"/>
</dbReference>
<dbReference type="Gene3D" id="2.40.70.10">
    <property type="entry name" value="Acid Proteases"/>
    <property type="match status" value="1"/>
</dbReference>
<gene>
    <name evidence="2" type="ORF">VitviT2T_001820</name>
</gene>
<dbReference type="Pfam" id="PF08284">
    <property type="entry name" value="RVP_2"/>
    <property type="match status" value="1"/>
</dbReference>
<dbReference type="SUPFAM" id="SSF56672">
    <property type="entry name" value="DNA/RNA polymerases"/>
    <property type="match status" value="1"/>
</dbReference>
<dbReference type="CDD" id="cd00303">
    <property type="entry name" value="retropepsin_like"/>
    <property type="match status" value="1"/>
</dbReference>
<organism evidence="2 3">
    <name type="scientific">Vitis vinifera</name>
    <name type="common">Grape</name>
    <dbReference type="NCBI Taxonomy" id="29760"/>
    <lineage>
        <taxon>Eukaryota</taxon>
        <taxon>Viridiplantae</taxon>
        <taxon>Streptophyta</taxon>
        <taxon>Embryophyta</taxon>
        <taxon>Tracheophyta</taxon>
        <taxon>Spermatophyta</taxon>
        <taxon>Magnoliopsida</taxon>
        <taxon>eudicotyledons</taxon>
        <taxon>Gunneridae</taxon>
        <taxon>Pentapetalae</taxon>
        <taxon>rosids</taxon>
        <taxon>Vitales</taxon>
        <taxon>Vitaceae</taxon>
        <taxon>Viteae</taxon>
        <taxon>Vitis</taxon>
    </lineage>
</organism>
<evidence type="ECO:0000313" key="3">
    <source>
        <dbReference type="Proteomes" id="UP001227230"/>
    </source>
</evidence>
<keyword evidence="3" id="KW-1185">Reference proteome</keyword>
<name>A0ABY9BGP9_VITVI</name>
<sequence length="453" mass="52054">MNFDLFVATPLGDFVVVNKILRDCCVMIGYREMTVDLVLLELQDFDVILGMDWLASYHAFVDCFGKRVTFRIPGQPDFSFEGKHVDKPLRMVSALRASSLLKKGCQGFLAYVVNEEHDLKLEDIPIVKDYPDVFPDDLPGLPPEKKVEFTIDLAPKTTPISKAPYRMAPMELKELKIQLQELLDKGFIRPSVSPWGTPVLFVKKKDGSMRLCIDYRKLNKVTVRNIPQIDDLFDQLQGAYVFSKIDLRVFKPYLDQFVVVFIDDILVYSKSREEHEHHLSIVLQTLRDKQLYAKLKKCEFWLDKVSFLGHVVTKDDISVDLGKVDVVSNWRRPNTVTEIRSFLGLTDGQSERVIQVLEDLLRACALDLKGNWDDYLPLVEFAYNNSFQARIGMTPFEALYGRRCQSPVCWDDVGEKKLLGLELVQLIVEKVSLIKEILKVAQSRQKSYADNCR</sequence>
<dbReference type="InterPro" id="IPR000477">
    <property type="entry name" value="RT_dom"/>
</dbReference>
<dbReference type="InterPro" id="IPR043502">
    <property type="entry name" value="DNA/RNA_pol_sf"/>
</dbReference>
<dbReference type="InterPro" id="IPR012337">
    <property type="entry name" value="RNaseH-like_sf"/>
</dbReference>
<dbReference type="Proteomes" id="UP001227230">
    <property type="component" value="Chromosome 2"/>
</dbReference>